<proteinExistence type="predicted"/>
<reference evidence="1" key="1">
    <citation type="submission" date="2018-02" db="EMBL/GenBank/DDBJ databases">
        <title>Rhizophora mucronata_Transcriptome.</title>
        <authorList>
            <person name="Meera S.P."/>
            <person name="Sreeshan A."/>
            <person name="Augustine A."/>
        </authorList>
    </citation>
    <scope>NUCLEOTIDE SEQUENCE</scope>
    <source>
        <tissue evidence="1">Leaf</tissue>
    </source>
</reference>
<evidence type="ECO:0000313" key="1">
    <source>
        <dbReference type="EMBL" id="MBX72779.1"/>
    </source>
</evidence>
<name>A0A2P2R0K4_RHIMU</name>
<dbReference type="EMBL" id="GGEC01092295">
    <property type="protein sequence ID" value="MBX72779.1"/>
    <property type="molecule type" value="Transcribed_RNA"/>
</dbReference>
<accession>A0A2P2R0K4</accession>
<organism evidence="1">
    <name type="scientific">Rhizophora mucronata</name>
    <name type="common">Asiatic mangrove</name>
    <dbReference type="NCBI Taxonomy" id="61149"/>
    <lineage>
        <taxon>Eukaryota</taxon>
        <taxon>Viridiplantae</taxon>
        <taxon>Streptophyta</taxon>
        <taxon>Embryophyta</taxon>
        <taxon>Tracheophyta</taxon>
        <taxon>Spermatophyta</taxon>
        <taxon>Magnoliopsida</taxon>
        <taxon>eudicotyledons</taxon>
        <taxon>Gunneridae</taxon>
        <taxon>Pentapetalae</taxon>
        <taxon>rosids</taxon>
        <taxon>fabids</taxon>
        <taxon>Malpighiales</taxon>
        <taxon>Rhizophoraceae</taxon>
        <taxon>Rhizophora</taxon>
    </lineage>
</organism>
<sequence>MQFSSCALFAEHWKSLTTLWKVREIELSSEHIIKMLSHLISSRLTGPIGV</sequence>
<dbReference type="AlphaFoldDB" id="A0A2P2R0K4"/>
<protein>
    <submittedName>
        <fullName evidence="1">Uncharacterized protein</fullName>
    </submittedName>
</protein>